<reference evidence="7 8" key="1">
    <citation type="submission" date="2020-10" db="EMBL/GenBank/DDBJ databases">
        <title>Connecting structure to function with the recovery of over 1000 high-quality activated sludge metagenome-assembled genomes encoding full-length rRNA genes using long-read sequencing.</title>
        <authorList>
            <person name="Singleton C.M."/>
            <person name="Petriglieri F."/>
            <person name="Kristensen J.M."/>
            <person name="Kirkegaard R.H."/>
            <person name="Michaelsen T.Y."/>
            <person name="Andersen M.H."/>
            <person name="Karst S.M."/>
            <person name="Dueholm M.S."/>
            <person name="Nielsen P.H."/>
            <person name="Albertsen M."/>
        </authorList>
    </citation>
    <scope>NUCLEOTIDE SEQUENCE [LARGE SCALE GENOMIC DNA]</scope>
    <source>
        <strain evidence="7">EsbW_18-Q3-R4-48_BATAC.285</strain>
    </source>
</reference>
<dbReference type="GO" id="GO:0055085">
    <property type="term" value="P:transmembrane transport"/>
    <property type="evidence" value="ECO:0007669"/>
    <property type="project" value="InterPro"/>
</dbReference>
<protein>
    <submittedName>
        <fullName evidence="7">TonB family protein</fullName>
    </submittedName>
</protein>
<accession>A0A935PWQ1</accession>
<sequence>MPSRLILALALSLVLHAVVLFWDAVRFAAPPAAQPPLAASLRLPAKTPPRAEAPLLKDTLSADPPTVKPPPATRPATSAGPPLSEAAAKRQVEAAKRKLSQHVYYPPDAVARGLEGEVRLLLRVSDDGHISDVSIAASSGHAILDQAAVKAAYAMGKVTWVHSRELILPVVFRLE</sequence>
<dbReference type="GO" id="GO:0016020">
    <property type="term" value="C:membrane"/>
    <property type="evidence" value="ECO:0007669"/>
    <property type="project" value="UniProtKB-SubCell"/>
</dbReference>
<keyword evidence="3" id="KW-1133">Transmembrane helix</keyword>
<dbReference type="Gene3D" id="3.30.1150.10">
    <property type="match status" value="1"/>
</dbReference>
<dbReference type="NCBIfam" id="TIGR01352">
    <property type="entry name" value="tonB_Cterm"/>
    <property type="match status" value="1"/>
</dbReference>
<evidence type="ECO:0000256" key="1">
    <source>
        <dbReference type="ARBA" id="ARBA00004167"/>
    </source>
</evidence>
<evidence type="ECO:0000256" key="3">
    <source>
        <dbReference type="ARBA" id="ARBA00022989"/>
    </source>
</evidence>
<feature type="domain" description="TonB C-terminal" evidence="6">
    <location>
        <begin position="90"/>
        <end position="175"/>
    </location>
</feature>
<keyword evidence="2" id="KW-0812">Transmembrane</keyword>
<dbReference type="PROSITE" id="PS52015">
    <property type="entry name" value="TONB_CTD"/>
    <property type="match status" value="1"/>
</dbReference>
<dbReference type="EMBL" id="JADJMH010000002">
    <property type="protein sequence ID" value="MBK7674097.1"/>
    <property type="molecule type" value="Genomic_DNA"/>
</dbReference>
<dbReference type="InterPro" id="IPR006260">
    <property type="entry name" value="TonB/TolA_C"/>
</dbReference>
<gene>
    <name evidence="7" type="ORF">IPJ27_04655</name>
</gene>
<dbReference type="AlphaFoldDB" id="A0A935PWQ1"/>
<comment type="subcellular location">
    <subcellularLocation>
        <location evidence="1">Membrane</location>
        <topology evidence="1">Single-pass membrane protein</topology>
    </subcellularLocation>
</comment>
<dbReference type="InterPro" id="IPR037682">
    <property type="entry name" value="TonB_C"/>
</dbReference>
<evidence type="ECO:0000256" key="2">
    <source>
        <dbReference type="ARBA" id="ARBA00022692"/>
    </source>
</evidence>
<dbReference type="Pfam" id="PF03544">
    <property type="entry name" value="TonB_C"/>
    <property type="match status" value="1"/>
</dbReference>
<dbReference type="SUPFAM" id="SSF74653">
    <property type="entry name" value="TolA/TonB C-terminal domain"/>
    <property type="match status" value="1"/>
</dbReference>
<dbReference type="Proteomes" id="UP000697998">
    <property type="component" value="Unassembled WGS sequence"/>
</dbReference>
<proteinExistence type="predicted"/>
<evidence type="ECO:0000313" key="7">
    <source>
        <dbReference type="EMBL" id="MBK7674097.1"/>
    </source>
</evidence>
<evidence type="ECO:0000256" key="4">
    <source>
        <dbReference type="ARBA" id="ARBA00023136"/>
    </source>
</evidence>
<feature type="region of interest" description="Disordered" evidence="5">
    <location>
        <begin position="55"/>
        <end position="84"/>
    </location>
</feature>
<keyword evidence="4" id="KW-0472">Membrane</keyword>
<evidence type="ECO:0000259" key="6">
    <source>
        <dbReference type="PROSITE" id="PS52015"/>
    </source>
</evidence>
<comment type="caution">
    <text evidence="7">The sequence shown here is derived from an EMBL/GenBank/DDBJ whole genome shotgun (WGS) entry which is preliminary data.</text>
</comment>
<evidence type="ECO:0000313" key="8">
    <source>
        <dbReference type="Proteomes" id="UP000697998"/>
    </source>
</evidence>
<organism evidence="7 8">
    <name type="scientific">Candidatus Accumulibacter proximus</name>
    <dbReference type="NCBI Taxonomy" id="2954385"/>
    <lineage>
        <taxon>Bacteria</taxon>
        <taxon>Pseudomonadati</taxon>
        <taxon>Pseudomonadota</taxon>
        <taxon>Betaproteobacteria</taxon>
        <taxon>Candidatus Accumulibacter</taxon>
    </lineage>
</organism>
<name>A0A935PWQ1_9PROT</name>
<evidence type="ECO:0000256" key="5">
    <source>
        <dbReference type="SAM" id="MobiDB-lite"/>
    </source>
</evidence>